<dbReference type="EMBL" id="PNIN01000039">
    <property type="protein sequence ID" value="PMP71519.1"/>
    <property type="molecule type" value="Genomic_DNA"/>
</dbReference>
<dbReference type="GO" id="GO:0070038">
    <property type="term" value="F:rRNA (pseudouridine-N3-)-methyltransferase activity"/>
    <property type="evidence" value="ECO:0007669"/>
    <property type="project" value="UniProtKB-UniRule"/>
</dbReference>
<keyword evidence="6" id="KW-0812">Transmembrane</keyword>
<evidence type="ECO:0000256" key="5">
    <source>
        <dbReference type="HAMAP-Rule" id="MF_00658"/>
    </source>
</evidence>
<comment type="subcellular location">
    <subcellularLocation>
        <location evidence="5">Cytoplasm</location>
    </subcellularLocation>
</comment>
<comment type="caution">
    <text evidence="7">The sequence shown here is derived from an EMBL/GenBank/DDBJ whole genome shotgun (WGS) entry which is preliminary data.</text>
</comment>
<keyword evidence="5" id="KW-0963">Cytoplasm</keyword>
<keyword evidence="3 5" id="KW-0949">S-adenosyl-L-methionine</keyword>
<protein>
    <recommendedName>
        <fullName evidence="5">Ribosomal RNA large subunit methyltransferase H</fullName>
        <ecNumber evidence="5">2.1.1.177</ecNumber>
    </recommendedName>
    <alternativeName>
        <fullName evidence="5">23S rRNA (pseudouridine1915-N3)-methyltransferase</fullName>
    </alternativeName>
    <alternativeName>
        <fullName evidence="5">23S rRNA m3Psi1915 methyltransferase</fullName>
    </alternativeName>
    <alternativeName>
        <fullName evidence="5">rRNA (pseudouridine-N3-)-methyltransferase RlmH</fullName>
    </alternativeName>
</protein>
<dbReference type="InterPro" id="IPR029026">
    <property type="entry name" value="tRNA_m1G_MTases_N"/>
</dbReference>
<dbReference type="SUPFAM" id="SSF75217">
    <property type="entry name" value="alpha/beta knot"/>
    <property type="match status" value="1"/>
</dbReference>
<accession>A0A2J6WMN7</accession>
<evidence type="ECO:0000256" key="4">
    <source>
        <dbReference type="ARBA" id="ARBA00038303"/>
    </source>
</evidence>
<comment type="subunit">
    <text evidence="5">Homodimer.</text>
</comment>
<dbReference type="PANTHER" id="PTHR33603:SF1">
    <property type="entry name" value="RIBOSOMAL RNA LARGE SUBUNIT METHYLTRANSFERASE H"/>
    <property type="match status" value="1"/>
</dbReference>
<proteinExistence type="inferred from homology"/>
<evidence type="ECO:0000256" key="3">
    <source>
        <dbReference type="ARBA" id="ARBA00022691"/>
    </source>
</evidence>
<keyword evidence="2 5" id="KW-0808">Transferase</keyword>
<evidence type="ECO:0000256" key="6">
    <source>
        <dbReference type="SAM" id="Phobius"/>
    </source>
</evidence>
<comment type="caution">
    <text evidence="5">Lacks conserved residue(s) required for the propagation of feature annotation.</text>
</comment>
<feature type="transmembrane region" description="Helical" evidence="6">
    <location>
        <begin position="26"/>
        <end position="50"/>
    </location>
</feature>
<organism evidence="7 8">
    <name type="scientific">Calditerrivibrio nitroreducens</name>
    <dbReference type="NCBI Taxonomy" id="477976"/>
    <lineage>
        <taxon>Bacteria</taxon>
        <taxon>Pseudomonadati</taxon>
        <taxon>Deferribacterota</taxon>
        <taxon>Deferribacteres</taxon>
        <taxon>Deferribacterales</taxon>
        <taxon>Calditerrivibrionaceae</taxon>
    </lineage>
</organism>
<keyword evidence="6" id="KW-0472">Membrane</keyword>
<gene>
    <name evidence="5" type="primary">rlmH</name>
    <name evidence="7" type="ORF">C0187_03815</name>
</gene>
<keyword evidence="6" id="KW-1133">Transmembrane helix</keyword>
<evidence type="ECO:0000313" key="7">
    <source>
        <dbReference type="EMBL" id="PMP71519.1"/>
    </source>
</evidence>
<keyword evidence="1 5" id="KW-0489">Methyltransferase</keyword>
<feature type="binding site" evidence="5">
    <location>
        <position position="139"/>
    </location>
    <ligand>
        <name>S-adenosyl-L-methionine</name>
        <dbReference type="ChEBI" id="CHEBI:59789"/>
    </ligand>
</feature>
<dbReference type="RefSeq" id="WP_424605919.1">
    <property type="nucleotide sequence ID" value="NZ_JBNAVA010000008.1"/>
</dbReference>
<keyword evidence="5" id="KW-0698">rRNA processing</keyword>
<name>A0A2J6WMN7_9BACT</name>
<evidence type="ECO:0000256" key="2">
    <source>
        <dbReference type="ARBA" id="ARBA00022679"/>
    </source>
</evidence>
<dbReference type="HAMAP" id="MF_00658">
    <property type="entry name" value="23SrRNA_methyltr_H"/>
    <property type="match status" value="1"/>
</dbReference>
<feature type="binding site" evidence="5">
    <location>
        <begin position="158"/>
        <end position="163"/>
    </location>
    <ligand>
        <name>S-adenosyl-L-methionine</name>
        <dbReference type="ChEBI" id="CHEBI:59789"/>
    </ligand>
</feature>
<dbReference type="Proteomes" id="UP000242881">
    <property type="component" value="Unassembled WGS sequence"/>
</dbReference>
<dbReference type="InterPro" id="IPR029028">
    <property type="entry name" value="Alpha/beta_knot_MTases"/>
</dbReference>
<dbReference type="GO" id="GO:0005737">
    <property type="term" value="C:cytoplasm"/>
    <property type="evidence" value="ECO:0007669"/>
    <property type="project" value="UniProtKB-SubCell"/>
</dbReference>
<evidence type="ECO:0000313" key="8">
    <source>
        <dbReference type="Proteomes" id="UP000242881"/>
    </source>
</evidence>
<reference evidence="7 8" key="1">
    <citation type="submission" date="2018-01" db="EMBL/GenBank/DDBJ databases">
        <title>Metagenomic assembled genomes from two thermal pools in the Uzon Caldera, Kamchatka, Russia.</title>
        <authorList>
            <person name="Wilkins L."/>
            <person name="Ettinger C."/>
        </authorList>
    </citation>
    <scope>NUCLEOTIDE SEQUENCE [LARGE SCALE GENOMIC DNA]</scope>
    <source>
        <strain evidence="7">ZAV-05</strain>
    </source>
</reference>
<dbReference type="PANTHER" id="PTHR33603">
    <property type="entry name" value="METHYLTRANSFERASE"/>
    <property type="match status" value="1"/>
</dbReference>
<sequence length="190" mass="22040">MVNLRLKIKNLIANVYKKKIHDRQGVFLLDLFLVIIYKLSIFMKLTIVLAGKVKDNDYQRIINDYATRLNSFVNFEFRELKVAEDLPLKDKEIVKLFELGKDSFKIAMDLEGESYTSESFANFLNETLNIKKNVVFYIGGAFGLGKQFLSRCDKLISLSRMTMAHKVALLVLFEQIYRAFTIISGHPYHK</sequence>
<dbReference type="InterPro" id="IPR003742">
    <property type="entry name" value="RlmH-like"/>
</dbReference>
<comment type="function">
    <text evidence="5">Specifically methylates the pseudouridine at position 1915 (m3Psi1915) in 23S rRNA.</text>
</comment>
<comment type="similarity">
    <text evidence="4 5">Belongs to the RNA methyltransferase RlmH family.</text>
</comment>
<comment type="catalytic activity">
    <reaction evidence="5">
        <text>pseudouridine(1915) in 23S rRNA + S-adenosyl-L-methionine = N(3)-methylpseudouridine(1915) in 23S rRNA + S-adenosyl-L-homocysteine + H(+)</text>
        <dbReference type="Rhea" id="RHEA:42752"/>
        <dbReference type="Rhea" id="RHEA-COMP:10221"/>
        <dbReference type="Rhea" id="RHEA-COMP:10222"/>
        <dbReference type="ChEBI" id="CHEBI:15378"/>
        <dbReference type="ChEBI" id="CHEBI:57856"/>
        <dbReference type="ChEBI" id="CHEBI:59789"/>
        <dbReference type="ChEBI" id="CHEBI:65314"/>
        <dbReference type="ChEBI" id="CHEBI:74486"/>
        <dbReference type="EC" id="2.1.1.177"/>
    </reaction>
</comment>
<dbReference type="Pfam" id="PF02590">
    <property type="entry name" value="SPOUT_MTase"/>
    <property type="match status" value="1"/>
</dbReference>
<evidence type="ECO:0000256" key="1">
    <source>
        <dbReference type="ARBA" id="ARBA00022603"/>
    </source>
</evidence>
<dbReference type="Gene3D" id="3.40.1280.10">
    <property type="match status" value="1"/>
</dbReference>
<dbReference type="EC" id="2.1.1.177" evidence="5"/>
<dbReference type="AlphaFoldDB" id="A0A2J6WMN7"/>
<dbReference type="CDD" id="cd18081">
    <property type="entry name" value="RlmH-like"/>
    <property type="match status" value="1"/>
</dbReference>